<keyword evidence="5 7" id="KW-0040">ANK repeat</keyword>
<keyword evidence="2 8" id="KW-0812">Transmembrane</keyword>
<dbReference type="SUPFAM" id="SSF48403">
    <property type="entry name" value="Ankyrin repeat"/>
    <property type="match status" value="2"/>
</dbReference>
<dbReference type="GO" id="GO:0005886">
    <property type="term" value="C:plasma membrane"/>
    <property type="evidence" value="ECO:0007669"/>
    <property type="project" value="TreeGrafter"/>
</dbReference>
<feature type="transmembrane region" description="Helical" evidence="8">
    <location>
        <begin position="450"/>
        <end position="472"/>
    </location>
</feature>
<comment type="caution">
    <text evidence="10">The sequence shown here is derived from an EMBL/GenBank/DDBJ whole genome shotgun (WGS) entry which is preliminary data.</text>
</comment>
<dbReference type="SMART" id="SM00248">
    <property type="entry name" value="ANK"/>
    <property type="match status" value="8"/>
</dbReference>
<feature type="domain" description="PGG" evidence="9">
    <location>
        <begin position="446"/>
        <end position="556"/>
    </location>
</feature>
<keyword evidence="3" id="KW-0677">Repeat</keyword>
<dbReference type="InterPro" id="IPR036770">
    <property type="entry name" value="Ankyrin_rpt-contain_sf"/>
</dbReference>
<feature type="transmembrane region" description="Helical" evidence="8">
    <location>
        <begin position="611"/>
        <end position="632"/>
    </location>
</feature>
<evidence type="ECO:0000259" key="9">
    <source>
        <dbReference type="Pfam" id="PF13962"/>
    </source>
</evidence>
<evidence type="ECO:0000256" key="1">
    <source>
        <dbReference type="ARBA" id="ARBA00004141"/>
    </source>
</evidence>
<evidence type="ECO:0000256" key="2">
    <source>
        <dbReference type="ARBA" id="ARBA00022692"/>
    </source>
</evidence>
<dbReference type="AlphaFoldDB" id="A0A835AHK7"/>
<feature type="repeat" description="ANK" evidence="7">
    <location>
        <begin position="359"/>
        <end position="392"/>
    </location>
</feature>
<comment type="subcellular location">
    <subcellularLocation>
        <location evidence="1">Membrane</location>
        <topology evidence="1">Multi-pass membrane protein</topology>
    </subcellularLocation>
</comment>
<evidence type="ECO:0000256" key="6">
    <source>
        <dbReference type="ARBA" id="ARBA00023136"/>
    </source>
</evidence>
<dbReference type="InterPro" id="IPR026961">
    <property type="entry name" value="PGG_dom"/>
</dbReference>
<evidence type="ECO:0000313" key="10">
    <source>
        <dbReference type="EMBL" id="KAF8662456.1"/>
    </source>
</evidence>
<organism evidence="10 11">
    <name type="scientific">Digitaria exilis</name>
    <dbReference type="NCBI Taxonomy" id="1010633"/>
    <lineage>
        <taxon>Eukaryota</taxon>
        <taxon>Viridiplantae</taxon>
        <taxon>Streptophyta</taxon>
        <taxon>Embryophyta</taxon>
        <taxon>Tracheophyta</taxon>
        <taxon>Spermatophyta</taxon>
        <taxon>Magnoliopsida</taxon>
        <taxon>Liliopsida</taxon>
        <taxon>Poales</taxon>
        <taxon>Poaceae</taxon>
        <taxon>PACMAD clade</taxon>
        <taxon>Panicoideae</taxon>
        <taxon>Panicodae</taxon>
        <taxon>Paniceae</taxon>
        <taxon>Anthephorinae</taxon>
        <taxon>Digitaria</taxon>
    </lineage>
</organism>
<dbReference type="Proteomes" id="UP000636709">
    <property type="component" value="Unassembled WGS sequence"/>
</dbReference>
<proteinExistence type="predicted"/>
<dbReference type="PANTHER" id="PTHR24186">
    <property type="entry name" value="PROTEIN PHOSPHATASE 1 REGULATORY SUBUNIT"/>
    <property type="match status" value="1"/>
</dbReference>
<dbReference type="OrthoDB" id="665356at2759"/>
<protein>
    <recommendedName>
        <fullName evidence="9">PGG domain-containing protein</fullName>
    </recommendedName>
</protein>
<dbReference type="Pfam" id="PF12796">
    <property type="entry name" value="Ank_2"/>
    <property type="match status" value="2"/>
</dbReference>
<dbReference type="Pfam" id="PF13962">
    <property type="entry name" value="PGG"/>
    <property type="match status" value="1"/>
</dbReference>
<dbReference type="InterPro" id="IPR002110">
    <property type="entry name" value="Ankyrin_rpt"/>
</dbReference>
<keyword evidence="6 8" id="KW-0472">Membrane</keyword>
<feature type="repeat" description="ANK" evidence="7">
    <location>
        <begin position="100"/>
        <end position="122"/>
    </location>
</feature>
<name>A0A835AHK7_9POAL</name>
<gene>
    <name evidence="10" type="ORF">HU200_056042</name>
</gene>
<evidence type="ECO:0000256" key="4">
    <source>
        <dbReference type="ARBA" id="ARBA00022989"/>
    </source>
</evidence>
<accession>A0A835AHK7</accession>
<sequence length="639" mass="69922">MADQPEKKPALRKHPDLLMAAWEGDPVRLSILLDEPVVAWTAIDIHDGDGNPVRHAEAVTSGLDSILHVVASGGDSDRFLESANVIYSKARHLLDAGNSEGDTPLHLAARAGRIKMVSELIRLARAETGDERVKAAVRKQNRHSETALHEAVRLADREMVERLMSADPQLARLPEVDGASPLYLAVSLGHGDIAELLHSKDQGLSYCGPDGQNVWHAAVLHNNTSMTDMLMEWGKHDLIKQGDRSHGSTPLHLAASRGVPGTVMALLKADKSSAYQYDDKGSLPIHLAAMKNKGDIVRVFLDECPGCAEARDASGRTFLHIAVNRENSALVLNAYRYFRGHRLHRAERFETIMNMRDSDGSTGLHLAIKTMNVVIFYCLLWNKGIQLNFQDNKGRTALDILEKPRDQRQMMWSLLKAAGAEYGDHHINIGFPHLDEEKEEKIISDSMPTFGIIAALLVTISFAVAFAGPGGYRAGDDTKSGSVPGTPVLAATYSFQGFVVANNLALLCSSLATLGLAYTGITNLNIRTRITAVHLSIFFLRSSTQSLGAAFGFGTHAALAPVARATVVLTWLGVSFTSLDFAWLACTQAVGQLLLLKRLGARAWLRVADVILFYFVWVLWPYIIILGLLAYYKITHGIH</sequence>
<dbReference type="PROSITE" id="PS50297">
    <property type="entry name" value="ANK_REP_REGION"/>
    <property type="match status" value="2"/>
</dbReference>
<evidence type="ECO:0000256" key="7">
    <source>
        <dbReference type="PROSITE-ProRule" id="PRU00023"/>
    </source>
</evidence>
<dbReference type="EMBL" id="JACEFO010002380">
    <property type="protein sequence ID" value="KAF8662456.1"/>
    <property type="molecule type" value="Genomic_DNA"/>
</dbReference>
<evidence type="ECO:0000256" key="8">
    <source>
        <dbReference type="SAM" id="Phobius"/>
    </source>
</evidence>
<dbReference type="PROSITE" id="PS50088">
    <property type="entry name" value="ANK_REPEAT"/>
    <property type="match status" value="3"/>
</dbReference>
<evidence type="ECO:0000256" key="3">
    <source>
        <dbReference type="ARBA" id="ARBA00022737"/>
    </source>
</evidence>
<keyword evidence="11" id="KW-1185">Reference proteome</keyword>
<dbReference type="Gene3D" id="1.25.40.20">
    <property type="entry name" value="Ankyrin repeat-containing domain"/>
    <property type="match status" value="1"/>
</dbReference>
<keyword evidence="4 8" id="KW-1133">Transmembrane helix</keyword>
<dbReference type="PANTHER" id="PTHR24186:SF50">
    <property type="entry name" value="ANKYRIN REPEAT-CONTAINING PROTEIN ITN1-LIKE ISOFORM X1"/>
    <property type="match status" value="1"/>
</dbReference>
<reference evidence="10" key="1">
    <citation type="submission" date="2020-07" db="EMBL/GenBank/DDBJ databases">
        <title>Genome sequence and genetic diversity analysis of an under-domesticated orphan crop, white fonio (Digitaria exilis).</title>
        <authorList>
            <person name="Bennetzen J.L."/>
            <person name="Chen S."/>
            <person name="Ma X."/>
            <person name="Wang X."/>
            <person name="Yssel A.E.J."/>
            <person name="Chaluvadi S.R."/>
            <person name="Johnson M."/>
            <person name="Gangashetty P."/>
            <person name="Hamidou F."/>
            <person name="Sanogo M.D."/>
            <person name="Zwaenepoel A."/>
            <person name="Wallace J."/>
            <person name="Van De Peer Y."/>
            <person name="Van Deynze A."/>
        </authorList>
    </citation>
    <scope>NUCLEOTIDE SEQUENCE</scope>
    <source>
        <tissue evidence="10">Leaves</tissue>
    </source>
</reference>
<evidence type="ECO:0000313" key="11">
    <source>
        <dbReference type="Proteomes" id="UP000636709"/>
    </source>
</evidence>
<evidence type="ECO:0000256" key="5">
    <source>
        <dbReference type="ARBA" id="ARBA00023043"/>
    </source>
</evidence>
<feature type="repeat" description="ANK" evidence="7">
    <location>
        <begin position="246"/>
        <end position="268"/>
    </location>
</feature>
<feature type="transmembrane region" description="Helical" evidence="8">
    <location>
        <begin position="504"/>
        <end position="526"/>
    </location>
</feature>